<gene>
    <name evidence="3" type="ordered locus">Isop_0065</name>
</gene>
<dbReference type="KEGG" id="ipa:Isop_0065"/>
<dbReference type="RefSeq" id="WP_013562951.1">
    <property type="nucleotide sequence ID" value="NC_014962.1"/>
</dbReference>
<dbReference type="InParanoid" id="E8R5C1"/>
<dbReference type="HOGENOM" id="CLU_2585013_0_0_0"/>
<proteinExistence type="predicted"/>
<reference key="1">
    <citation type="submission" date="2010-11" db="EMBL/GenBank/DDBJ databases">
        <title>The complete sequence of chromosome of Isophaera pallida ATCC 43644.</title>
        <authorList>
            <consortium name="US DOE Joint Genome Institute (JGI-PGF)"/>
            <person name="Lucas S."/>
            <person name="Copeland A."/>
            <person name="Lapidus A."/>
            <person name="Bruce D."/>
            <person name="Goodwin L."/>
            <person name="Pitluck S."/>
            <person name="Kyrpides N."/>
            <person name="Mavromatis K."/>
            <person name="Pagani I."/>
            <person name="Ivanova N."/>
            <person name="Saunders E."/>
            <person name="Brettin T."/>
            <person name="Detter J.C."/>
            <person name="Han C."/>
            <person name="Tapia R."/>
            <person name="Land M."/>
            <person name="Hauser L."/>
            <person name="Markowitz V."/>
            <person name="Cheng J.-F."/>
            <person name="Hugenholtz P."/>
            <person name="Woyke T."/>
            <person name="Wu D."/>
            <person name="Eisen J.A."/>
        </authorList>
    </citation>
    <scope>NUCLEOTIDE SEQUENCE</scope>
    <source>
        <strain>ATCC 43644</strain>
    </source>
</reference>
<evidence type="ECO:0000313" key="4">
    <source>
        <dbReference type="Proteomes" id="UP000008631"/>
    </source>
</evidence>
<evidence type="ECO:0000256" key="1">
    <source>
        <dbReference type="SAM" id="MobiDB-lite"/>
    </source>
</evidence>
<feature type="signal peptide" evidence="2">
    <location>
        <begin position="1"/>
        <end position="26"/>
    </location>
</feature>
<sequence>MFHVFHRMMAVLCAVALVGCNGGSGAASNTDAAAAGSIDMAAAKKRAAELNPDAPMGGGGATGGDTRKVDEKAEAKAKSN</sequence>
<dbReference type="Proteomes" id="UP000008631">
    <property type="component" value="Chromosome"/>
</dbReference>
<evidence type="ECO:0000256" key="2">
    <source>
        <dbReference type="SAM" id="SignalP"/>
    </source>
</evidence>
<protein>
    <recommendedName>
        <fullName evidence="5">Lipoprotein</fullName>
    </recommendedName>
</protein>
<feature type="region of interest" description="Disordered" evidence="1">
    <location>
        <begin position="49"/>
        <end position="80"/>
    </location>
</feature>
<name>E8R5C1_ISOPI</name>
<evidence type="ECO:0008006" key="5">
    <source>
        <dbReference type="Google" id="ProtNLM"/>
    </source>
</evidence>
<dbReference type="AlphaFoldDB" id="E8R5C1"/>
<organism evidence="3 4">
    <name type="scientific">Isosphaera pallida (strain ATCC 43644 / DSM 9630 / IS1B)</name>
    <dbReference type="NCBI Taxonomy" id="575540"/>
    <lineage>
        <taxon>Bacteria</taxon>
        <taxon>Pseudomonadati</taxon>
        <taxon>Planctomycetota</taxon>
        <taxon>Planctomycetia</taxon>
        <taxon>Isosphaerales</taxon>
        <taxon>Isosphaeraceae</taxon>
        <taxon>Isosphaera</taxon>
    </lineage>
</organism>
<accession>E8R5C1</accession>
<feature type="compositionally biased region" description="Basic and acidic residues" evidence="1">
    <location>
        <begin position="65"/>
        <end position="80"/>
    </location>
</feature>
<keyword evidence="4" id="KW-1185">Reference proteome</keyword>
<dbReference type="PROSITE" id="PS51257">
    <property type="entry name" value="PROKAR_LIPOPROTEIN"/>
    <property type="match status" value="1"/>
</dbReference>
<evidence type="ECO:0000313" key="3">
    <source>
        <dbReference type="EMBL" id="ADV60662.1"/>
    </source>
</evidence>
<feature type="chain" id="PRO_5003229479" description="Lipoprotein" evidence="2">
    <location>
        <begin position="27"/>
        <end position="80"/>
    </location>
</feature>
<reference evidence="3 4" key="2">
    <citation type="journal article" date="2011" name="Stand. Genomic Sci.">
        <title>Complete genome sequence of Isosphaera pallida type strain (IS1B).</title>
        <authorList>
            <consortium name="US DOE Joint Genome Institute (JGI-PGF)"/>
            <person name="Goker M."/>
            <person name="Cleland D."/>
            <person name="Saunders E."/>
            <person name="Lapidus A."/>
            <person name="Nolan M."/>
            <person name="Lucas S."/>
            <person name="Hammon N."/>
            <person name="Deshpande S."/>
            <person name="Cheng J.F."/>
            <person name="Tapia R."/>
            <person name="Han C."/>
            <person name="Goodwin L."/>
            <person name="Pitluck S."/>
            <person name="Liolios K."/>
            <person name="Pagani I."/>
            <person name="Ivanova N."/>
            <person name="Mavromatis K."/>
            <person name="Pati A."/>
            <person name="Chen A."/>
            <person name="Palaniappan K."/>
            <person name="Land M."/>
            <person name="Hauser L."/>
            <person name="Chang Y.J."/>
            <person name="Jeffries C.D."/>
            <person name="Detter J.C."/>
            <person name="Beck B."/>
            <person name="Woyke T."/>
            <person name="Bristow J."/>
            <person name="Eisen J.A."/>
            <person name="Markowitz V."/>
            <person name="Hugenholtz P."/>
            <person name="Kyrpides N.C."/>
            <person name="Klenk H.P."/>
        </authorList>
    </citation>
    <scope>NUCLEOTIDE SEQUENCE [LARGE SCALE GENOMIC DNA]</scope>
    <source>
        <strain evidence="4">ATCC 43644 / DSM 9630 / IS1B</strain>
    </source>
</reference>
<keyword evidence="2" id="KW-0732">Signal</keyword>
<dbReference type="EMBL" id="CP002353">
    <property type="protein sequence ID" value="ADV60662.1"/>
    <property type="molecule type" value="Genomic_DNA"/>
</dbReference>